<dbReference type="InterPro" id="IPR044144">
    <property type="entry name" value="SAF_UxaA/GarD"/>
</dbReference>
<organism evidence="4 5">
    <name type="scientific">Saccharopolyspora thermophila</name>
    <dbReference type="NCBI Taxonomy" id="89367"/>
    <lineage>
        <taxon>Bacteria</taxon>
        <taxon>Bacillati</taxon>
        <taxon>Actinomycetota</taxon>
        <taxon>Actinomycetes</taxon>
        <taxon>Pseudonocardiales</taxon>
        <taxon>Pseudonocardiaceae</taxon>
        <taxon>Saccharopolyspora</taxon>
    </lineage>
</organism>
<dbReference type="InterPro" id="IPR013974">
    <property type="entry name" value="SAF"/>
</dbReference>
<evidence type="ECO:0000313" key="4">
    <source>
        <dbReference type="EMBL" id="GAA0533076.1"/>
    </source>
</evidence>
<evidence type="ECO:0000259" key="3">
    <source>
        <dbReference type="SMART" id="SM00858"/>
    </source>
</evidence>
<dbReference type="PANTHER" id="PTHR30536:SF5">
    <property type="entry name" value="ALTRONATE DEHYDRATASE"/>
    <property type="match status" value="1"/>
</dbReference>
<name>A0ABN1D3P5_9PSEU</name>
<dbReference type="InterPro" id="IPR048332">
    <property type="entry name" value="GD_AH_C"/>
</dbReference>
<keyword evidence="2" id="KW-0456">Lyase</keyword>
<dbReference type="PANTHER" id="PTHR30536">
    <property type="entry name" value="ALTRONATE/GALACTARATE DEHYDRATASE"/>
    <property type="match status" value="1"/>
</dbReference>
<accession>A0ABN1D3P5</accession>
<keyword evidence="5" id="KW-1185">Reference proteome</keyword>
<gene>
    <name evidence="4" type="ORF">GCM10009545_39530</name>
</gene>
<proteinExistence type="inferred from homology"/>
<comment type="similarity">
    <text evidence="1">Belongs to the UxaA family.</text>
</comment>
<reference evidence="4 5" key="1">
    <citation type="journal article" date="2019" name="Int. J. Syst. Evol. Microbiol.">
        <title>The Global Catalogue of Microorganisms (GCM) 10K type strain sequencing project: providing services to taxonomists for standard genome sequencing and annotation.</title>
        <authorList>
            <consortium name="The Broad Institute Genomics Platform"/>
            <consortium name="The Broad Institute Genome Sequencing Center for Infectious Disease"/>
            <person name="Wu L."/>
            <person name="Ma J."/>
        </authorList>
    </citation>
    <scope>NUCLEOTIDE SEQUENCE [LARGE SCALE GENOMIC DNA]</scope>
    <source>
        <strain evidence="4 5">JCM 10664</strain>
    </source>
</reference>
<dbReference type="InterPro" id="IPR007392">
    <property type="entry name" value="GD_AH_second"/>
</dbReference>
<evidence type="ECO:0000256" key="2">
    <source>
        <dbReference type="ARBA" id="ARBA00023239"/>
    </source>
</evidence>
<dbReference type="RefSeq" id="WP_346073787.1">
    <property type="nucleotide sequence ID" value="NZ_BAAAHC010000015.1"/>
</dbReference>
<dbReference type="Pfam" id="PF08666">
    <property type="entry name" value="SAF"/>
    <property type="match status" value="1"/>
</dbReference>
<evidence type="ECO:0000256" key="1">
    <source>
        <dbReference type="ARBA" id="ARBA00010986"/>
    </source>
</evidence>
<evidence type="ECO:0000313" key="5">
    <source>
        <dbReference type="Proteomes" id="UP001500220"/>
    </source>
</evidence>
<dbReference type="CDD" id="cd11613">
    <property type="entry name" value="SAF_AH_GD"/>
    <property type="match status" value="1"/>
</dbReference>
<dbReference type="Pfam" id="PF20629">
    <property type="entry name" value="GD_AH_C"/>
    <property type="match status" value="1"/>
</dbReference>
<dbReference type="InterPro" id="IPR052172">
    <property type="entry name" value="UxaA_altronate/galactarate_dh"/>
</dbReference>
<dbReference type="EMBL" id="BAAAHC010000015">
    <property type="protein sequence ID" value="GAA0533076.1"/>
    <property type="molecule type" value="Genomic_DNA"/>
</dbReference>
<feature type="domain" description="SAF" evidence="3">
    <location>
        <begin position="14"/>
        <end position="85"/>
    </location>
</feature>
<dbReference type="Gene3D" id="2.30.130.110">
    <property type="match status" value="1"/>
</dbReference>
<dbReference type="Proteomes" id="UP001500220">
    <property type="component" value="Unassembled WGS sequence"/>
</dbReference>
<dbReference type="SMART" id="SM00858">
    <property type="entry name" value="SAF"/>
    <property type="match status" value="1"/>
</dbReference>
<protein>
    <submittedName>
        <fullName evidence="4">Altronate dehydratase family protein</fullName>
    </submittedName>
</protein>
<sequence length="511" mass="54208">MSNSPTLIHLRDEDDVAIAGTDLSAGTEARVGTAAVVLRGDVPRGHKVAVHDIAAGSEVRRYGQVIGFAGRDIAGGEHVHLHNLEYREFERAYEFSVDAQPEHLLPEDQRATFEGYVRSDGKVGTRNYLGVLTSVNCSATAAKLIAQQMRFSGVLDDFPNVDGVVALTHGTGCGMAPDGEGIDVLRRVMRGYLTHPNFAGFLVLGLGCEDNQIVRITQDVDLREDLPITTATIQELGGTTRTVREGVARLTELLPDVDAARRSTVPASKLVLGTNCGGSDSYSGITANPALGAAVDRLVAHGGTGIVGETPEIYGAEHMLVRRAASREVGEKLLAKIAWWQDYTARNGGSMDNNPSPGNKAGGLTTILEKSLGAVAKGGTTALRDVVDYAAPITSRGFVFMDTPGYDPVSVTGIVAGGANVVCFTTGRGSAFGCAPVPSLKLATNTPLYEHMSEDMDVNCGRIIDGETTVEALGEEIFQQILRVASGEHTKSEDLGYGEEEFVPWHIGTVM</sequence>
<comment type="caution">
    <text evidence="4">The sequence shown here is derived from an EMBL/GenBank/DDBJ whole genome shotgun (WGS) entry which is preliminary data.</text>
</comment>
<dbReference type="Pfam" id="PF04295">
    <property type="entry name" value="GD_AH_second"/>
    <property type="match status" value="1"/>
</dbReference>